<proteinExistence type="predicted"/>
<dbReference type="OrthoDB" id="9947503at2"/>
<dbReference type="Proteomes" id="UP000474104">
    <property type="component" value="Unassembled WGS sequence"/>
</dbReference>
<dbReference type="AlphaFoldDB" id="A0A9X5CAF5"/>
<dbReference type="EMBL" id="VIRB01000129">
    <property type="protein sequence ID" value="NDO70994.1"/>
    <property type="molecule type" value="Genomic_DNA"/>
</dbReference>
<protein>
    <submittedName>
        <fullName evidence="1">Uncharacterized protein</fullName>
    </submittedName>
</protein>
<evidence type="ECO:0000313" key="2">
    <source>
        <dbReference type="Proteomes" id="UP000474104"/>
    </source>
</evidence>
<accession>A0A9X5CAF5</accession>
<evidence type="ECO:0000313" key="1">
    <source>
        <dbReference type="EMBL" id="NDO70994.1"/>
    </source>
</evidence>
<sequence>MKTYEEITNEILEKGFEVTCFDLMLSEHGIEPFLISQGIKILIEEYGEKLGSYFCTAISRFLEDDFGSMADEDDMFYGYEYGCYESPLGDTPSTGALMIHREGDYMFNSHIVMYLQFER</sequence>
<organism evidence="1 2">
    <name type="scientific">Schaedlerella arabinosiphila</name>
    <dbReference type="NCBI Taxonomy" id="2044587"/>
    <lineage>
        <taxon>Bacteria</taxon>
        <taxon>Bacillati</taxon>
        <taxon>Bacillota</taxon>
        <taxon>Clostridia</taxon>
        <taxon>Lachnospirales</taxon>
        <taxon>Lachnospiraceae</taxon>
        <taxon>Schaedlerella</taxon>
    </lineage>
</organism>
<gene>
    <name evidence="1" type="ORF">FMM80_20990</name>
</gene>
<reference evidence="1 2" key="1">
    <citation type="submission" date="2019-07" db="EMBL/GenBank/DDBJ databases">
        <title>Draft genome sequences of 15 bacterial species constituting the stable defined intestinal microbiota of the GM15 gnotobiotic mouse model.</title>
        <authorList>
            <person name="Elie C."/>
            <person name="Mathieu A."/>
            <person name="Saliou A."/>
            <person name="Darnaud M."/>
            <person name="Leulier F."/>
            <person name="Tamellini A."/>
        </authorList>
    </citation>
    <scope>NUCLEOTIDE SEQUENCE [LARGE SCALE GENOMIC DNA]</scope>
    <source>
        <strain evidence="2">ASF 502</strain>
    </source>
</reference>
<dbReference type="RefSeq" id="WP_004079825.1">
    <property type="nucleotide sequence ID" value="NZ_VIRB01000129.1"/>
</dbReference>
<name>A0A9X5CAF5_9FIRM</name>
<comment type="caution">
    <text evidence="1">The sequence shown here is derived from an EMBL/GenBank/DDBJ whole genome shotgun (WGS) entry which is preliminary data.</text>
</comment>